<feature type="transmembrane region" description="Helical" evidence="1">
    <location>
        <begin position="76"/>
        <end position="98"/>
    </location>
</feature>
<protein>
    <submittedName>
        <fullName evidence="2">Uncharacterized protein</fullName>
    </submittedName>
</protein>
<sequence length="611" mass="64564">MATGRLLMLALVALPLLALNIVGTRLPGPALVLVALGLALGIAAGLWPRARSRRAAFLAAYVRDDSPLQRWLAGGLLLRAWQGLLAIPLALVLMVGVIRLSQNSIWTLLLVSLPALAALHSLAGRLLRRHVAPVFLPELSWRLALAVAFLLLWLLLGLAALQQAYPDFSELPLATALWHEASRQQAHSAALHWLMQAAAMKDALVWWLGQQMLPGVGDKLLRAGGWLVLLASSGVFVLAFLLLVAGALAQAPVVTGATGASHRRLGTLALIVAVVTVVLVADQRSALRSAWQPSPWVMLGLQGAHYQVPQSQARSLVGLAVSQVREGEQAARAQVAQQLHQSLDQIFARLAQQLPVFADWYYSLGGEYTRLSMRLLEHTSLVEGDHLARKAQALIFDAAGFSDQLAKVQGQLEDELAQQALATQATWLAELAARLASAQRAPGPPPDNTQVISLDGVLTALGDNGHAAFTQRMVVASGAASATAGAALANAFARRAAARSSAALAARGVAKGARGAAGAGAGAALCAPSGPGALACAAIGGTVAWLATDLALLKADEYLNRDELIADLQIELAAERQRLEDALMQEMDAIIAQQYQGMQQEITRTFRPLGH</sequence>
<keyword evidence="1" id="KW-0472">Membrane</keyword>
<feature type="transmembrane region" description="Helical" evidence="1">
    <location>
        <begin position="139"/>
        <end position="161"/>
    </location>
</feature>
<evidence type="ECO:0000313" key="2">
    <source>
        <dbReference type="EMBL" id="MCK0538626.1"/>
    </source>
</evidence>
<accession>A0ABT0E9X4</accession>
<keyword evidence="1" id="KW-0812">Transmembrane</keyword>
<keyword evidence="1" id="KW-1133">Transmembrane helix</keyword>
<name>A0ABT0E9X4_9GAMM</name>
<feature type="transmembrane region" description="Helical" evidence="1">
    <location>
        <begin position="220"/>
        <end position="245"/>
    </location>
</feature>
<proteinExistence type="predicted"/>
<dbReference type="Proteomes" id="UP001165524">
    <property type="component" value="Unassembled WGS sequence"/>
</dbReference>
<dbReference type="EMBL" id="JALKII010000010">
    <property type="protein sequence ID" value="MCK0538626.1"/>
    <property type="molecule type" value="Genomic_DNA"/>
</dbReference>
<comment type="caution">
    <text evidence="2">The sequence shown here is derived from an EMBL/GenBank/DDBJ whole genome shotgun (WGS) entry which is preliminary data.</text>
</comment>
<feature type="transmembrane region" description="Helical" evidence="1">
    <location>
        <begin position="104"/>
        <end position="127"/>
    </location>
</feature>
<feature type="transmembrane region" description="Helical" evidence="1">
    <location>
        <begin position="265"/>
        <end position="281"/>
    </location>
</feature>
<dbReference type="RefSeq" id="WP_246953426.1">
    <property type="nucleotide sequence ID" value="NZ_JALKII010000010.1"/>
</dbReference>
<evidence type="ECO:0000313" key="3">
    <source>
        <dbReference type="Proteomes" id="UP001165524"/>
    </source>
</evidence>
<keyword evidence="3" id="KW-1185">Reference proteome</keyword>
<reference evidence="2" key="1">
    <citation type="submission" date="2022-04" db="EMBL/GenBank/DDBJ databases">
        <title>Alcanivorax sp. CY1518 draft genome sequence.</title>
        <authorList>
            <person name="Zhao G."/>
            <person name="An M."/>
        </authorList>
    </citation>
    <scope>NUCLEOTIDE SEQUENCE</scope>
    <source>
        <strain evidence="2">CY1518</strain>
    </source>
</reference>
<organism evidence="2 3">
    <name type="scientific">Alcanivorax quisquiliarum</name>
    <dbReference type="NCBI Taxonomy" id="2933565"/>
    <lineage>
        <taxon>Bacteria</taxon>
        <taxon>Pseudomonadati</taxon>
        <taxon>Pseudomonadota</taxon>
        <taxon>Gammaproteobacteria</taxon>
        <taxon>Oceanospirillales</taxon>
        <taxon>Alcanivoracaceae</taxon>
        <taxon>Alcanivorax</taxon>
    </lineage>
</organism>
<gene>
    <name evidence="2" type="ORF">MU846_13000</name>
</gene>
<evidence type="ECO:0000256" key="1">
    <source>
        <dbReference type="SAM" id="Phobius"/>
    </source>
</evidence>
<feature type="transmembrane region" description="Helical" evidence="1">
    <location>
        <begin position="28"/>
        <end position="47"/>
    </location>
</feature>